<dbReference type="Proteomes" id="UP000772434">
    <property type="component" value="Unassembled WGS sequence"/>
</dbReference>
<keyword evidence="2" id="KW-0378">Hydrolase</keyword>
<dbReference type="OrthoDB" id="201515at2759"/>
<protein>
    <submittedName>
        <fullName evidence="2">Carbon-nitrogen hydrolase</fullName>
    </submittedName>
</protein>
<dbReference type="EMBL" id="JADNRY010000087">
    <property type="protein sequence ID" value="KAF9066467.1"/>
    <property type="molecule type" value="Genomic_DNA"/>
</dbReference>
<dbReference type="Gene3D" id="3.60.110.10">
    <property type="entry name" value="Carbon-nitrogen hydrolase"/>
    <property type="match status" value="1"/>
</dbReference>
<evidence type="ECO:0000259" key="1">
    <source>
        <dbReference type="PROSITE" id="PS50263"/>
    </source>
</evidence>
<comment type="caution">
    <text evidence="2">The sequence shown here is derived from an EMBL/GenBank/DDBJ whole genome shotgun (WGS) entry which is preliminary data.</text>
</comment>
<dbReference type="PROSITE" id="PS50263">
    <property type="entry name" value="CN_HYDROLASE"/>
    <property type="match status" value="1"/>
</dbReference>
<accession>A0A9P5U589</accession>
<proteinExistence type="predicted"/>
<feature type="domain" description="CN hydrolase" evidence="1">
    <location>
        <begin position="7"/>
        <end position="287"/>
    </location>
</feature>
<dbReference type="GO" id="GO:0030163">
    <property type="term" value="P:protein catabolic process"/>
    <property type="evidence" value="ECO:0007669"/>
    <property type="project" value="TreeGrafter"/>
</dbReference>
<dbReference type="InterPro" id="IPR036526">
    <property type="entry name" value="C-N_Hydrolase_sf"/>
</dbReference>
<organism evidence="2 3">
    <name type="scientific">Rhodocollybia butyracea</name>
    <dbReference type="NCBI Taxonomy" id="206335"/>
    <lineage>
        <taxon>Eukaryota</taxon>
        <taxon>Fungi</taxon>
        <taxon>Dikarya</taxon>
        <taxon>Basidiomycota</taxon>
        <taxon>Agaricomycotina</taxon>
        <taxon>Agaricomycetes</taxon>
        <taxon>Agaricomycetidae</taxon>
        <taxon>Agaricales</taxon>
        <taxon>Marasmiineae</taxon>
        <taxon>Omphalotaceae</taxon>
        <taxon>Rhodocollybia</taxon>
    </lineage>
</organism>
<dbReference type="GO" id="GO:0008418">
    <property type="term" value="F:protein-N-terminal asparagine amidohydrolase activity"/>
    <property type="evidence" value="ECO:0007669"/>
    <property type="project" value="InterPro"/>
</dbReference>
<dbReference type="PANTHER" id="PTHR11750">
    <property type="entry name" value="PROTEIN N-TERMINAL AMIDASE"/>
    <property type="match status" value="1"/>
</dbReference>
<sequence length="287" mass="32110">MASSTPLRIAVVQFAPKIGQVQANIRRARELCRKLQPRSVDLICFPEMIMSGELQFESARSISPYLEHPKTGPTSQFCSELSERIQCFVFAGYPERLASEELNIKAHDSQHETEATADSTTSQIIGANSAVLYGPDGEWVGHYRKTNLFVTDKTWAKPGTAFATLHLPSPLRTVSFGICNDLNATEGEVWRIESGPYELADYAVSQNADTLILLNAWLDSGTEKEEETDWYTLNYWAARLRPLWVGDDVTSEENRSNEATEDGKETIVVVCNRTGEENGKSLYIHQI</sequence>
<dbReference type="AlphaFoldDB" id="A0A9P5U589"/>
<dbReference type="InterPro" id="IPR003010">
    <property type="entry name" value="C-N_Hydrolase"/>
</dbReference>
<dbReference type="Pfam" id="PF00795">
    <property type="entry name" value="CN_hydrolase"/>
    <property type="match status" value="1"/>
</dbReference>
<reference evidence="2" key="1">
    <citation type="submission" date="2020-11" db="EMBL/GenBank/DDBJ databases">
        <authorList>
            <consortium name="DOE Joint Genome Institute"/>
            <person name="Ahrendt S."/>
            <person name="Riley R."/>
            <person name="Andreopoulos W."/>
            <person name="Labutti K."/>
            <person name="Pangilinan J."/>
            <person name="Ruiz-Duenas F.J."/>
            <person name="Barrasa J.M."/>
            <person name="Sanchez-Garcia M."/>
            <person name="Camarero S."/>
            <person name="Miyauchi S."/>
            <person name="Serrano A."/>
            <person name="Linde D."/>
            <person name="Babiker R."/>
            <person name="Drula E."/>
            <person name="Ayuso-Fernandez I."/>
            <person name="Pacheco R."/>
            <person name="Padilla G."/>
            <person name="Ferreira P."/>
            <person name="Barriuso J."/>
            <person name="Kellner H."/>
            <person name="Castanera R."/>
            <person name="Alfaro M."/>
            <person name="Ramirez L."/>
            <person name="Pisabarro A.G."/>
            <person name="Kuo A."/>
            <person name="Tritt A."/>
            <person name="Lipzen A."/>
            <person name="He G."/>
            <person name="Yan M."/>
            <person name="Ng V."/>
            <person name="Cullen D."/>
            <person name="Martin F."/>
            <person name="Rosso M.-N."/>
            <person name="Henrissat B."/>
            <person name="Hibbett D."/>
            <person name="Martinez A.T."/>
            <person name="Grigoriev I.V."/>
        </authorList>
    </citation>
    <scope>NUCLEOTIDE SEQUENCE</scope>
    <source>
        <strain evidence="2">AH 40177</strain>
    </source>
</reference>
<dbReference type="GO" id="GO:0070773">
    <property type="term" value="F:protein-N-terminal glutamine amidohydrolase activity"/>
    <property type="evidence" value="ECO:0007669"/>
    <property type="project" value="InterPro"/>
</dbReference>
<dbReference type="SUPFAM" id="SSF56317">
    <property type="entry name" value="Carbon-nitrogen hydrolase"/>
    <property type="match status" value="1"/>
</dbReference>
<evidence type="ECO:0000313" key="2">
    <source>
        <dbReference type="EMBL" id="KAF9066467.1"/>
    </source>
</evidence>
<keyword evidence="3" id="KW-1185">Reference proteome</keyword>
<dbReference type="PANTHER" id="PTHR11750:SF26">
    <property type="entry name" value="PROTEIN N-TERMINAL AMIDASE"/>
    <property type="match status" value="1"/>
</dbReference>
<dbReference type="InterPro" id="IPR039703">
    <property type="entry name" value="Nta1"/>
</dbReference>
<name>A0A9P5U589_9AGAR</name>
<evidence type="ECO:0000313" key="3">
    <source>
        <dbReference type="Proteomes" id="UP000772434"/>
    </source>
</evidence>
<gene>
    <name evidence="2" type="ORF">BDP27DRAFT_1423845</name>
</gene>